<reference evidence="2" key="1">
    <citation type="submission" date="2018-05" db="EMBL/GenBank/DDBJ databases">
        <authorList>
            <person name="Lanie J.A."/>
            <person name="Ng W.-L."/>
            <person name="Kazmierczak K.M."/>
            <person name="Andrzejewski T.M."/>
            <person name="Davidsen T.M."/>
            <person name="Wayne K.J."/>
            <person name="Tettelin H."/>
            <person name="Glass J.I."/>
            <person name="Rusch D."/>
            <person name="Podicherti R."/>
            <person name="Tsui H.-C.T."/>
            <person name="Winkler M.E."/>
        </authorList>
    </citation>
    <scope>NUCLEOTIDE SEQUENCE</scope>
</reference>
<feature type="non-terminal residue" evidence="2">
    <location>
        <position position="104"/>
    </location>
</feature>
<dbReference type="Gene3D" id="2.160.20.10">
    <property type="entry name" value="Single-stranded right-handed beta-helix, Pectin lyase-like"/>
    <property type="match status" value="1"/>
</dbReference>
<organism evidence="2">
    <name type="scientific">marine metagenome</name>
    <dbReference type="NCBI Taxonomy" id="408172"/>
    <lineage>
        <taxon>unclassified sequences</taxon>
        <taxon>metagenomes</taxon>
        <taxon>ecological metagenomes</taxon>
    </lineage>
</organism>
<dbReference type="EMBL" id="UINC01217902">
    <property type="protein sequence ID" value="SVE44707.1"/>
    <property type="molecule type" value="Genomic_DNA"/>
</dbReference>
<evidence type="ECO:0000259" key="1">
    <source>
        <dbReference type="Pfam" id="PF22842"/>
    </source>
</evidence>
<name>A0A383DJQ1_9ZZZZ</name>
<dbReference type="InterPro" id="IPR012334">
    <property type="entry name" value="Pectin_lyas_fold"/>
</dbReference>
<dbReference type="InterPro" id="IPR011050">
    <property type="entry name" value="Pectin_lyase_fold/virulence"/>
</dbReference>
<sequence length="104" mass="11052">MIQKFIISLFVISGLVLADNTTYYVDGTNGSDSNNGTSAAFKTLNKAIGSAVSGDSIIVKAGTYKGSSNRGLYTQGKNLYIKSESGSAQTILDAESENLHFQIY</sequence>
<feature type="domain" description="Pel9A-like right handed beta-helix region" evidence="1">
    <location>
        <begin position="16"/>
        <end position="72"/>
    </location>
</feature>
<evidence type="ECO:0000313" key="2">
    <source>
        <dbReference type="EMBL" id="SVE44707.1"/>
    </source>
</evidence>
<accession>A0A383DJQ1</accession>
<gene>
    <name evidence="2" type="ORF">METZ01_LOCUS497561</name>
</gene>
<dbReference type="AlphaFoldDB" id="A0A383DJQ1"/>
<proteinExistence type="predicted"/>
<dbReference type="InterPro" id="IPR053868">
    <property type="entry name" value="Pel9A-like_beta_helix"/>
</dbReference>
<dbReference type="SUPFAM" id="SSF51126">
    <property type="entry name" value="Pectin lyase-like"/>
    <property type="match status" value="1"/>
</dbReference>
<dbReference type="Pfam" id="PF22842">
    <property type="entry name" value="Pel9A-like_beta_helix"/>
    <property type="match status" value="1"/>
</dbReference>
<protein>
    <recommendedName>
        <fullName evidence="1">Pel9A-like right handed beta-helix region domain-containing protein</fullName>
    </recommendedName>
</protein>